<organism evidence="3 4">
    <name type="scientific">Streptomyces stephensoniae</name>
    <dbReference type="NCBI Taxonomy" id="3375367"/>
    <lineage>
        <taxon>Bacteria</taxon>
        <taxon>Bacillati</taxon>
        <taxon>Actinomycetota</taxon>
        <taxon>Actinomycetes</taxon>
        <taxon>Kitasatosporales</taxon>
        <taxon>Streptomycetaceae</taxon>
        <taxon>Streptomyces</taxon>
    </lineage>
</organism>
<feature type="transmembrane region" description="Helical" evidence="1">
    <location>
        <begin position="27"/>
        <end position="54"/>
    </location>
</feature>
<feature type="transmembrane region" description="Helical" evidence="1">
    <location>
        <begin position="170"/>
        <end position="190"/>
    </location>
</feature>
<keyword evidence="1" id="KW-0812">Transmembrane</keyword>
<proteinExistence type="predicted"/>
<dbReference type="PANTHER" id="PTHR33133:SF1">
    <property type="entry name" value="EXPRESSED PROTEIN-RELATED"/>
    <property type="match status" value="1"/>
</dbReference>
<accession>A0ABU2W1P7</accession>
<feature type="domain" description="DUF7847" evidence="2">
    <location>
        <begin position="128"/>
        <end position="300"/>
    </location>
</feature>
<keyword evidence="1" id="KW-1133">Transmembrane helix</keyword>
<keyword evidence="1" id="KW-0472">Membrane</keyword>
<feature type="transmembrane region" description="Helical" evidence="1">
    <location>
        <begin position="221"/>
        <end position="242"/>
    </location>
</feature>
<dbReference type="PANTHER" id="PTHR33133">
    <property type="entry name" value="OS08G0107100 PROTEIN-RELATED"/>
    <property type="match status" value="1"/>
</dbReference>
<feature type="transmembrane region" description="Helical" evidence="1">
    <location>
        <begin position="125"/>
        <end position="158"/>
    </location>
</feature>
<keyword evidence="4" id="KW-1185">Reference proteome</keyword>
<gene>
    <name evidence="3" type="ORF">RM717_14825</name>
</gene>
<evidence type="ECO:0000313" key="3">
    <source>
        <dbReference type="EMBL" id="MDT0491782.1"/>
    </source>
</evidence>
<feature type="transmembrane region" description="Helical" evidence="1">
    <location>
        <begin position="286"/>
        <end position="305"/>
    </location>
</feature>
<dbReference type="EMBL" id="JAVRFG010000016">
    <property type="protein sequence ID" value="MDT0491782.1"/>
    <property type="molecule type" value="Genomic_DNA"/>
</dbReference>
<dbReference type="InterPro" id="IPR057169">
    <property type="entry name" value="DUF7847"/>
</dbReference>
<evidence type="ECO:0000256" key="1">
    <source>
        <dbReference type="SAM" id="Phobius"/>
    </source>
</evidence>
<reference evidence="4" key="1">
    <citation type="submission" date="2023-07" db="EMBL/GenBank/DDBJ databases">
        <title>30 novel species of actinomycetes from the DSMZ collection.</title>
        <authorList>
            <person name="Nouioui I."/>
        </authorList>
    </citation>
    <scope>NUCLEOTIDE SEQUENCE [LARGE SCALE GENOMIC DNA]</scope>
    <source>
        <strain evidence="4">DSM 40932</strain>
    </source>
</reference>
<comment type="caution">
    <text evidence="3">The sequence shown here is derived from an EMBL/GenBank/DDBJ whole genome shotgun (WGS) entry which is preliminary data.</text>
</comment>
<feature type="transmembrane region" description="Helical" evidence="1">
    <location>
        <begin position="74"/>
        <end position="104"/>
    </location>
</feature>
<sequence>MIPLAPLGLSEILGGAFSTIGRYWKPLVGLALALFGAVTALMVAGVAVVLSALAANWDELTAPGTPDTEELVPLAVAFGALVIIGGIAYLLAWAVIQAAVPVTLQEAVLGRPIRFGALWRRAWSRVWSMIGTTILLGLIFAVPFLLFMVTLLATLVTAAPGGDSDGVVPLIWLSALGWLAAVPAAIWLWVKFSLAPTVVVFEKQGPVAALRRSAQLVRTDWWRVFGISLLAYVMATVAGYLIQMPFQILGLFPSMMSTPSTGSEPSGAEILALVGSFIGLSLISQLVAQLFSAVFPPLVVGLLYVDRRMRTENLGPVLAAAAAEQPLPEQYGPPPGAPA</sequence>
<dbReference type="Pfam" id="PF25231">
    <property type="entry name" value="DUF7847"/>
    <property type="match status" value="1"/>
</dbReference>
<protein>
    <recommendedName>
        <fullName evidence="2">DUF7847 domain-containing protein</fullName>
    </recommendedName>
</protein>
<name>A0ABU2W1P7_9ACTN</name>
<dbReference type="Proteomes" id="UP001180556">
    <property type="component" value="Unassembled WGS sequence"/>
</dbReference>
<evidence type="ECO:0000259" key="2">
    <source>
        <dbReference type="Pfam" id="PF25231"/>
    </source>
</evidence>
<evidence type="ECO:0000313" key="4">
    <source>
        <dbReference type="Proteomes" id="UP001180556"/>
    </source>
</evidence>